<dbReference type="Pfam" id="PF20159">
    <property type="entry name" value="YidB"/>
    <property type="match status" value="1"/>
</dbReference>
<evidence type="ECO:0000313" key="1">
    <source>
        <dbReference type="EMBL" id="TDN46749.1"/>
    </source>
</evidence>
<dbReference type="RefSeq" id="WP_133462646.1">
    <property type="nucleotide sequence ID" value="NZ_SNVX01000043.1"/>
</dbReference>
<reference evidence="1 2" key="1">
    <citation type="submission" date="2019-03" db="EMBL/GenBank/DDBJ databases">
        <title>Genomic analyses of the natural microbiome of Caenorhabditis elegans.</title>
        <authorList>
            <person name="Samuel B."/>
        </authorList>
    </citation>
    <scope>NUCLEOTIDE SEQUENCE [LARGE SCALE GENOMIC DNA]</scope>
    <source>
        <strain evidence="1 2">BIGb0156</strain>
    </source>
</reference>
<comment type="caution">
    <text evidence="1">The sequence shown here is derived from an EMBL/GenBank/DDBJ whole genome shotgun (WGS) entry which is preliminary data.</text>
</comment>
<organism evidence="1 2">
    <name type="scientific">Scandinavium goeteborgense</name>
    <dbReference type="NCBI Taxonomy" id="1851514"/>
    <lineage>
        <taxon>Bacteria</taxon>
        <taxon>Pseudomonadati</taxon>
        <taxon>Pseudomonadota</taxon>
        <taxon>Gammaproteobacteria</taxon>
        <taxon>Enterobacterales</taxon>
        <taxon>Enterobacteriaceae</taxon>
        <taxon>Scandinavium</taxon>
    </lineage>
</organism>
<protein>
    <recommendedName>
        <fullName evidence="3">DUF937 domain-containing protein</fullName>
    </recommendedName>
</protein>
<keyword evidence="2" id="KW-1185">Reference proteome</keyword>
<dbReference type="EMBL" id="SNVX01000043">
    <property type="protein sequence ID" value="TDN46749.1"/>
    <property type="molecule type" value="Genomic_DNA"/>
</dbReference>
<dbReference type="Gene3D" id="1.10.10.690">
    <property type="entry name" value="YidB-like"/>
    <property type="match status" value="1"/>
</dbReference>
<dbReference type="InterPro" id="IPR045372">
    <property type="entry name" value="YidB"/>
</dbReference>
<evidence type="ECO:0000313" key="2">
    <source>
        <dbReference type="Proteomes" id="UP000295530"/>
    </source>
</evidence>
<proteinExistence type="predicted"/>
<name>A0A4R6DQK1_SCAGO</name>
<dbReference type="OrthoDB" id="5957313at2"/>
<evidence type="ECO:0008006" key="3">
    <source>
        <dbReference type="Google" id="ProtNLM"/>
    </source>
</evidence>
<gene>
    <name evidence="1" type="ORF">EC847_1432</name>
</gene>
<dbReference type="SUPFAM" id="SSF140804">
    <property type="entry name" value="YidB-like"/>
    <property type="match status" value="1"/>
</dbReference>
<sequence length="133" mass="14013">MSILNAITNMFASKGSSSNELESVLSWVESQNGISGILEKMKQHGFGAMVESWLSDKENLSILPEQVLSFIDTPELDKLAKTCGIDLPSAAGLVAKYLPLLADGFSSSGTLSSGATGNFLAEGLSLLQGKMNN</sequence>
<dbReference type="InterPro" id="IPR027405">
    <property type="entry name" value="YidB-like"/>
</dbReference>
<dbReference type="AlphaFoldDB" id="A0A4R6DQK1"/>
<accession>A0A4R6DQK1</accession>
<dbReference type="Proteomes" id="UP000295530">
    <property type="component" value="Unassembled WGS sequence"/>
</dbReference>